<dbReference type="Proteomes" id="UP000287166">
    <property type="component" value="Unassembled WGS sequence"/>
</dbReference>
<keyword evidence="3" id="KW-1185">Reference proteome</keyword>
<evidence type="ECO:0000313" key="2">
    <source>
        <dbReference type="EMBL" id="GBE81649.1"/>
    </source>
</evidence>
<dbReference type="AlphaFoldDB" id="A0A401GHK2"/>
<feature type="region of interest" description="Disordered" evidence="1">
    <location>
        <begin position="1"/>
        <end position="68"/>
    </location>
</feature>
<dbReference type="GeneID" id="38778566"/>
<evidence type="ECO:0000313" key="3">
    <source>
        <dbReference type="Proteomes" id="UP000287166"/>
    </source>
</evidence>
<feature type="compositionally biased region" description="Basic and acidic residues" evidence="1">
    <location>
        <begin position="53"/>
        <end position="68"/>
    </location>
</feature>
<reference evidence="2 3" key="1">
    <citation type="journal article" date="2018" name="Sci. Rep.">
        <title>Genome sequence of the cauliflower mushroom Sparassis crispa (Hanabiratake) and its association with beneficial usage.</title>
        <authorList>
            <person name="Kiyama R."/>
            <person name="Furutani Y."/>
            <person name="Kawaguchi K."/>
            <person name="Nakanishi T."/>
        </authorList>
    </citation>
    <scope>NUCLEOTIDE SEQUENCE [LARGE SCALE GENOMIC DNA]</scope>
</reference>
<gene>
    <name evidence="2" type="ORF">SCP_0400200</name>
</gene>
<dbReference type="OrthoDB" id="2779013at2759"/>
<dbReference type="RefSeq" id="XP_027612562.1">
    <property type="nucleotide sequence ID" value="XM_027756761.1"/>
</dbReference>
<evidence type="ECO:0000256" key="1">
    <source>
        <dbReference type="SAM" id="MobiDB-lite"/>
    </source>
</evidence>
<proteinExistence type="predicted"/>
<comment type="caution">
    <text evidence="2">The sequence shown here is derived from an EMBL/GenBank/DDBJ whole genome shotgun (WGS) entry which is preliminary data.</text>
</comment>
<dbReference type="EMBL" id="BFAD01000004">
    <property type="protein sequence ID" value="GBE81649.1"/>
    <property type="molecule type" value="Genomic_DNA"/>
</dbReference>
<accession>A0A401GHK2</accession>
<dbReference type="InParanoid" id="A0A401GHK2"/>
<organism evidence="2 3">
    <name type="scientific">Sparassis crispa</name>
    <dbReference type="NCBI Taxonomy" id="139825"/>
    <lineage>
        <taxon>Eukaryota</taxon>
        <taxon>Fungi</taxon>
        <taxon>Dikarya</taxon>
        <taxon>Basidiomycota</taxon>
        <taxon>Agaricomycotina</taxon>
        <taxon>Agaricomycetes</taxon>
        <taxon>Polyporales</taxon>
        <taxon>Sparassidaceae</taxon>
        <taxon>Sparassis</taxon>
    </lineage>
</organism>
<name>A0A401GHK2_9APHY</name>
<protein>
    <submittedName>
        <fullName evidence="2">Uncharacterized protein</fullName>
    </submittedName>
</protein>
<dbReference type="STRING" id="139825.A0A401GHK2"/>
<sequence>MSSSHLIPPQEEKRDTAVQSRLPVDHTSFLDTPQEEGDVRYQKASADSFLVPPHEEKSTQTEGKPHLDKGVDVLEDNLNAGTLHVQESQARDEAARNKQISDAVRSGAAGVTGEDIGVAEHQRLF</sequence>